<feature type="signal peptide" evidence="2">
    <location>
        <begin position="1"/>
        <end position="19"/>
    </location>
</feature>
<feature type="compositionally biased region" description="Gly residues" evidence="1">
    <location>
        <begin position="160"/>
        <end position="179"/>
    </location>
</feature>
<sequence>MPASSAVVLCCPLLPLRLALPLRRPPQSRCLASATALYRPAPLPHALPAGVVRYAGPLSSCAVQCFPSVGCRGRIVCHRVISSRILRVCNNYYVSFETNASGCGGSGWREASLRVAGGCGRWGFRSGWRGALLWVRWLRTPDGESLRSRWWWGADRRGSTPGGGGSAPGGGGSALGGRGMRTTGAPL</sequence>
<feature type="chain" id="PRO_5035171624" evidence="2">
    <location>
        <begin position="20"/>
        <end position="187"/>
    </location>
</feature>
<comment type="caution">
    <text evidence="3">The sequence shown here is derived from an EMBL/GenBank/DDBJ whole genome shotgun (WGS) entry which is preliminary data.</text>
</comment>
<proteinExistence type="predicted"/>
<dbReference type="EMBL" id="JAAALK010000289">
    <property type="protein sequence ID" value="KAG8051139.1"/>
    <property type="molecule type" value="Genomic_DNA"/>
</dbReference>
<keyword evidence="4" id="KW-1185">Reference proteome</keyword>
<evidence type="ECO:0000313" key="3">
    <source>
        <dbReference type="EMBL" id="KAG8051139.1"/>
    </source>
</evidence>
<feature type="region of interest" description="Disordered" evidence="1">
    <location>
        <begin position="157"/>
        <end position="187"/>
    </location>
</feature>
<evidence type="ECO:0000256" key="2">
    <source>
        <dbReference type="SAM" id="SignalP"/>
    </source>
</evidence>
<organism evidence="3 4">
    <name type="scientific">Zizania palustris</name>
    <name type="common">Northern wild rice</name>
    <dbReference type="NCBI Taxonomy" id="103762"/>
    <lineage>
        <taxon>Eukaryota</taxon>
        <taxon>Viridiplantae</taxon>
        <taxon>Streptophyta</taxon>
        <taxon>Embryophyta</taxon>
        <taxon>Tracheophyta</taxon>
        <taxon>Spermatophyta</taxon>
        <taxon>Magnoliopsida</taxon>
        <taxon>Liliopsida</taxon>
        <taxon>Poales</taxon>
        <taxon>Poaceae</taxon>
        <taxon>BOP clade</taxon>
        <taxon>Oryzoideae</taxon>
        <taxon>Oryzeae</taxon>
        <taxon>Zizaniinae</taxon>
        <taxon>Zizania</taxon>
    </lineage>
</organism>
<protein>
    <submittedName>
        <fullName evidence="3">Uncharacterized protein</fullName>
    </submittedName>
</protein>
<dbReference type="AlphaFoldDB" id="A0A8J5VNC2"/>
<evidence type="ECO:0000256" key="1">
    <source>
        <dbReference type="SAM" id="MobiDB-lite"/>
    </source>
</evidence>
<name>A0A8J5VNC2_ZIZPA</name>
<reference evidence="3" key="2">
    <citation type="submission" date="2021-02" db="EMBL/GenBank/DDBJ databases">
        <authorList>
            <person name="Kimball J.A."/>
            <person name="Haas M.W."/>
            <person name="Macchietto M."/>
            <person name="Kono T."/>
            <person name="Duquette J."/>
            <person name="Shao M."/>
        </authorList>
    </citation>
    <scope>NUCLEOTIDE SEQUENCE</scope>
    <source>
        <tissue evidence="3">Fresh leaf tissue</tissue>
    </source>
</reference>
<keyword evidence="2" id="KW-0732">Signal</keyword>
<dbReference type="Proteomes" id="UP000729402">
    <property type="component" value="Unassembled WGS sequence"/>
</dbReference>
<accession>A0A8J5VNC2</accession>
<evidence type="ECO:0000313" key="4">
    <source>
        <dbReference type="Proteomes" id="UP000729402"/>
    </source>
</evidence>
<reference evidence="3" key="1">
    <citation type="journal article" date="2021" name="bioRxiv">
        <title>Whole Genome Assembly and Annotation of Northern Wild Rice, Zizania palustris L., Supports a Whole Genome Duplication in the Zizania Genus.</title>
        <authorList>
            <person name="Haas M."/>
            <person name="Kono T."/>
            <person name="Macchietto M."/>
            <person name="Millas R."/>
            <person name="McGilp L."/>
            <person name="Shao M."/>
            <person name="Duquette J."/>
            <person name="Hirsch C.N."/>
            <person name="Kimball J."/>
        </authorList>
    </citation>
    <scope>NUCLEOTIDE SEQUENCE</scope>
    <source>
        <tissue evidence="3">Fresh leaf tissue</tissue>
    </source>
</reference>
<gene>
    <name evidence="3" type="ORF">GUJ93_ZPchr0009g2231</name>
</gene>